<dbReference type="Gene3D" id="3.40.50.300">
    <property type="entry name" value="P-loop containing nucleotide triphosphate hydrolases"/>
    <property type="match status" value="1"/>
</dbReference>
<dbReference type="Proteomes" id="UP000001304">
    <property type="component" value="Chromosome"/>
</dbReference>
<feature type="transmembrane region" description="Helical" evidence="9">
    <location>
        <begin position="161"/>
        <end position="179"/>
    </location>
</feature>
<feature type="transmembrane region" description="Helical" evidence="9">
    <location>
        <begin position="283"/>
        <end position="302"/>
    </location>
</feature>
<keyword evidence="3" id="KW-1003">Cell membrane</keyword>
<dbReference type="GO" id="GO:0016887">
    <property type="term" value="F:ATP hydrolysis activity"/>
    <property type="evidence" value="ECO:0007669"/>
    <property type="project" value="InterPro"/>
</dbReference>
<evidence type="ECO:0000256" key="1">
    <source>
        <dbReference type="ARBA" id="ARBA00004651"/>
    </source>
</evidence>
<feature type="transmembrane region" description="Helical" evidence="9">
    <location>
        <begin position="133"/>
        <end position="155"/>
    </location>
</feature>
<dbReference type="FunFam" id="3.40.50.300:FF:000221">
    <property type="entry name" value="Multidrug ABC transporter ATP-binding protein"/>
    <property type="match status" value="1"/>
</dbReference>
<feature type="transmembrane region" description="Helical" evidence="9">
    <location>
        <begin position="20"/>
        <end position="40"/>
    </location>
</feature>
<proteinExistence type="predicted"/>
<evidence type="ECO:0000256" key="7">
    <source>
        <dbReference type="ARBA" id="ARBA00022989"/>
    </source>
</evidence>
<dbReference type="InterPro" id="IPR003439">
    <property type="entry name" value="ABC_transporter-like_ATP-bd"/>
</dbReference>
<evidence type="ECO:0000256" key="4">
    <source>
        <dbReference type="ARBA" id="ARBA00022692"/>
    </source>
</evidence>
<dbReference type="InterPro" id="IPR027417">
    <property type="entry name" value="P-loop_NTPase"/>
</dbReference>
<dbReference type="PROSITE" id="PS00211">
    <property type="entry name" value="ABC_TRANSPORTER_1"/>
    <property type="match status" value="1"/>
</dbReference>
<evidence type="ECO:0000259" key="11">
    <source>
        <dbReference type="PROSITE" id="PS50929"/>
    </source>
</evidence>
<protein>
    <submittedName>
        <fullName evidence="12">ABC transporter related</fullName>
    </submittedName>
</protein>
<dbReference type="SUPFAM" id="SSF52540">
    <property type="entry name" value="P-loop containing nucleoside triphosphate hydrolases"/>
    <property type="match status" value="1"/>
</dbReference>
<dbReference type="InterPro" id="IPR017871">
    <property type="entry name" value="ABC_transporter-like_CS"/>
</dbReference>
<feature type="domain" description="ABC transporter" evidence="10">
    <location>
        <begin position="339"/>
        <end position="573"/>
    </location>
</feature>
<keyword evidence="5" id="KW-0547">Nucleotide-binding</keyword>
<dbReference type="Pfam" id="PF00664">
    <property type="entry name" value="ABC_membrane"/>
    <property type="match status" value="1"/>
</dbReference>
<dbReference type="PANTHER" id="PTHR43394">
    <property type="entry name" value="ATP-DEPENDENT PERMEASE MDL1, MITOCHONDRIAL"/>
    <property type="match status" value="1"/>
</dbReference>
<evidence type="ECO:0000256" key="6">
    <source>
        <dbReference type="ARBA" id="ARBA00022840"/>
    </source>
</evidence>
<dbReference type="Gene3D" id="1.20.1560.10">
    <property type="entry name" value="ABC transporter type 1, transmembrane domain"/>
    <property type="match status" value="1"/>
</dbReference>
<keyword evidence="2" id="KW-0813">Transport</keyword>
<dbReference type="SUPFAM" id="SSF90123">
    <property type="entry name" value="ABC transporter transmembrane region"/>
    <property type="match status" value="1"/>
</dbReference>
<dbReference type="PROSITE" id="PS50929">
    <property type="entry name" value="ABC_TM1F"/>
    <property type="match status" value="1"/>
</dbReference>
<keyword evidence="6" id="KW-0067">ATP-binding</keyword>
<feature type="domain" description="ABC transmembrane type-1" evidence="11">
    <location>
        <begin position="25"/>
        <end position="306"/>
    </location>
</feature>
<evidence type="ECO:0000256" key="9">
    <source>
        <dbReference type="SAM" id="Phobius"/>
    </source>
</evidence>
<evidence type="ECO:0000256" key="2">
    <source>
        <dbReference type="ARBA" id="ARBA00022448"/>
    </source>
</evidence>
<name>E0SNH0_IGNAA</name>
<dbReference type="GO" id="GO:0005886">
    <property type="term" value="C:plasma membrane"/>
    <property type="evidence" value="ECO:0007669"/>
    <property type="project" value="UniProtKB-SubCell"/>
</dbReference>
<dbReference type="InterPro" id="IPR003593">
    <property type="entry name" value="AAA+_ATPase"/>
</dbReference>
<evidence type="ECO:0000256" key="3">
    <source>
        <dbReference type="ARBA" id="ARBA00022475"/>
    </source>
</evidence>
<dbReference type="BioCyc" id="IAGG583356:GHAH-934-MONOMER"/>
<dbReference type="KEGG" id="iag:Igag_0951"/>
<evidence type="ECO:0000259" key="10">
    <source>
        <dbReference type="PROSITE" id="PS50893"/>
    </source>
</evidence>
<gene>
    <name evidence="12" type="ordered locus">Igag_0951</name>
</gene>
<keyword evidence="8 9" id="KW-0472">Membrane</keyword>
<evidence type="ECO:0000256" key="8">
    <source>
        <dbReference type="ARBA" id="ARBA00023136"/>
    </source>
</evidence>
<dbReference type="PROSITE" id="PS50893">
    <property type="entry name" value="ABC_TRANSPORTER_2"/>
    <property type="match status" value="1"/>
</dbReference>
<reference evidence="12 13" key="1">
    <citation type="journal article" date="2010" name="Stand. Genomic Sci.">
        <title>Complete genome sequence of Ignisphaera aggregans type strain (AQ1.S1).</title>
        <authorList>
            <person name="Goker M."/>
            <person name="Held B."/>
            <person name="Lapidus A."/>
            <person name="Nolan M."/>
            <person name="Spring S."/>
            <person name="Yasawong M."/>
            <person name="Lucas S."/>
            <person name="Glavina Del Rio T."/>
            <person name="Tice H."/>
            <person name="Cheng J.F."/>
            <person name="Goodwin L."/>
            <person name="Tapia R."/>
            <person name="Pitluck S."/>
            <person name="Liolios K."/>
            <person name="Ivanova N."/>
            <person name="Mavromatis K."/>
            <person name="Mikhailova N."/>
            <person name="Pati A."/>
            <person name="Chen A."/>
            <person name="Palaniappan K."/>
            <person name="Brambilla E."/>
            <person name="Land M."/>
            <person name="Hauser L."/>
            <person name="Chang Y.J."/>
            <person name="Jeffries C.D."/>
            <person name="Brettin T."/>
            <person name="Detter J.C."/>
            <person name="Han C."/>
            <person name="Rohde M."/>
            <person name="Sikorski J."/>
            <person name="Woyke T."/>
            <person name="Bristow J."/>
            <person name="Eisen J.A."/>
            <person name="Markowitz V."/>
            <person name="Hugenholtz P."/>
            <person name="Kyrpides N.C."/>
            <person name="Klenk H.P."/>
        </authorList>
    </citation>
    <scope>NUCLEOTIDE SEQUENCE [LARGE SCALE GENOMIC DNA]</scope>
    <source>
        <strain evidence="13">DSM 17230 / JCM 13409 / AQ1.S1</strain>
    </source>
</reference>
<dbReference type="Pfam" id="PF00005">
    <property type="entry name" value="ABC_tran"/>
    <property type="match status" value="1"/>
</dbReference>
<accession>E0SNH0</accession>
<dbReference type="STRING" id="583356.Igag_0951"/>
<dbReference type="AlphaFoldDB" id="E0SNH0"/>
<evidence type="ECO:0000313" key="12">
    <source>
        <dbReference type="EMBL" id="ADM27766.1"/>
    </source>
</evidence>
<sequence>MQQYKNVFTRLIKFSLSVSWHWFTISIIFTAIAVFASTLIPMFTRYAIDEGIMANNFNIILRYSLYVLLAIIISSLSRIVSAYSGSRFAHGVSHELRIRAFSNTIEQSLDFFDRFTTGQFISRITNDSERISMFLNAMSRFFINDILTVIIASYFMFTMNVMLAIISIVIAIIASYISFRSASMIRPLIDDSRRIVSEITSIASNDLANIKTVKGLALEERELRVYSDRNRDLYTINIRIARMRSIYGSMPFLLIGILATFILFYGSIMIIRGLMSIGELTAFMSYLFMLMFPLTMIGNIFADYQAVIVSARRLFELIDMRPNITINNNISLKSIRGEICFRNVWFGYVKGKYVIKNINLRIEPGEKIVIIGPPGSGKSTLLKLLMRFYEVDEGSITIDGIDIREINIEDLRRNIGYVPQEPYIFNRTIFENIAMDRKWITFDDVIRAAKIAKIHDFIETLPNKYNTIVGERGLNLSGGQRQRIAIARALVGDPKILLLDDPVSNLDAETEKQLVDDLEEVLRGKTAIIATQRISLTKLANRIIVMDNGEIVEEGTHDELIARKGLYYRIYMSFLGEGDRIEER</sequence>
<dbReference type="InterPro" id="IPR011527">
    <property type="entry name" value="ABC1_TM_dom"/>
</dbReference>
<dbReference type="InterPro" id="IPR036640">
    <property type="entry name" value="ABC1_TM_sf"/>
</dbReference>
<organism evidence="12 13">
    <name type="scientific">Ignisphaera aggregans (strain DSM 17230 / JCM 13409 / AQ1.S1)</name>
    <dbReference type="NCBI Taxonomy" id="583356"/>
    <lineage>
        <taxon>Archaea</taxon>
        <taxon>Thermoproteota</taxon>
        <taxon>Thermoprotei</taxon>
        <taxon>Desulfurococcales</taxon>
        <taxon>Desulfurococcaceae</taxon>
        <taxon>Ignisphaera</taxon>
    </lineage>
</organism>
<keyword evidence="13" id="KW-1185">Reference proteome</keyword>
<dbReference type="GO" id="GO:0005524">
    <property type="term" value="F:ATP binding"/>
    <property type="evidence" value="ECO:0007669"/>
    <property type="project" value="UniProtKB-KW"/>
</dbReference>
<dbReference type="GO" id="GO:0015421">
    <property type="term" value="F:ABC-type oligopeptide transporter activity"/>
    <property type="evidence" value="ECO:0007669"/>
    <property type="project" value="TreeGrafter"/>
</dbReference>
<dbReference type="EMBL" id="CP002098">
    <property type="protein sequence ID" value="ADM27766.1"/>
    <property type="molecule type" value="Genomic_DNA"/>
</dbReference>
<dbReference type="HOGENOM" id="CLU_000604_84_3_2"/>
<comment type="subcellular location">
    <subcellularLocation>
        <location evidence="1">Cell membrane</location>
        <topology evidence="1">Multi-pass membrane protein</topology>
    </subcellularLocation>
</comment>
<evidence type="ECO:0000313" key="13">
    <source>
        <dbReference type="Proteomes" id="UP000001304"/>
    </source>
</evidence>
<dbReference type="InterPro" id="IPR039421">
    <property type="entry name" value="Type_1_exporter"/>
</dbReference>
<feature type="transmembrane region" description="Helical" evidence="9">
    <location>
        <begin position="60"/>
        <end position="80"/>
    </location>
</feature>
<keyword evidence="4 9" id="KW-0812">Transmembrane</keyword>
<dbReference type="PANTHER" id="PTHR43394:SF1">
    <property type="entry name" value="ATP-BINDING CASSETTE SUB-FAMILY B MEMBER 10, MITOCHONDRIAL"/>
    <property type="match status" value="1"/>
</dbReference>
<dbReference type="SMART" id="SM00382">
    <property type="entry name" value="AAA"/>
    <property type="match status" value="1"/>
</dbReference>
<evidence type="ECO:0000256" key="5">
    <source>
        <dbReference type="ARBA" id="ARBA00022741"/>
    </source>
</evidence>
<feature type="transmembrane region" description="Helical" evidence="9">
    <location>
        <begin position="252"/>
        <end position="271"/>
    </location>
</feature>
<keyword evidence="7 9" id="KW-1133">Transmembrane helix</keyword>